<reference evidence="3" key="1">
    <citation type="submission" date="2013-02" db="EMBL/GenBank/DDBJ databases">
        <authorList>
            <person name="Hughes D."/>
        </authorList>
    </citation>
    <scope>NUCLEOTIDE SEQUENCE</scope>
    <source>
        <strain>Durham</strain>
        <strain evidence="3">NC isolate 2 -- Noor lab</strain>
    </source>
</reference>
<organism evidence="2 3">
    <name type="scientific">Megaselia scalaris</name>
    <name type="common">Humpbacked fly</name>
    <name type="synonym">Phora scalaris</name>
    <dbReference type="NCBI Taxonomy" id="36166"/>
    <lineage>
        <taxon>Eukaryota</taxon>
        <taxon>Metazoa</taxon>
        <taxon>Ecdysozoa</taxon>
        <taxon>Arthropoda</taxon>
        <taxon>Hexapoda</taxon>
        <taxon>Insecta</taxon>
        <taxon>Pterygota</taxon>
        <taxon>Neoptera</taxon>
        <taxon>Endopterygota</taxon>
        <taxon>Diptera</taxon>
        <taxon>Brachycera</taxon>
        <taxon>Muscomorpha</taxon>
        <taxon>Platypezoidea</taxon>
        <taxon>Phoridae</taxon>
        <taxon>Megaseliini</taxon>
        <taxon>Megaselia</taxon>
    </lineage>
</organism>
<dbReference type="Pfam" id="PF07464">
    <property type="entry name" value="ApoLp-III"/>
    <property type="match status" value="1"/>
</dbReference>
<sequence length="186" mass="20579">MSKLFFVISALLLATASARVVRDAPAGNEIETVFKNFEQLFNEGKKNVFDFMGVKNDEEAQTLVKNEAQNFFDKLAGIGKELKKSSEDVAAKIENDETVKSFRAKVTEAIEDFKKANPEVTEGATKLNEKLQGTLETIAAEAKKLGESAQNPELQQQFKDIAKKVLDTTTDTFKDLNTKLAQVGKQ</sequence>
<dbReference type="HOGENOM" id="CLU_1456022_0_0_1"/>
<dbReference type="Proteomes" id="UP000015102">
    <property type="component" value="Unassembled WGS sequence"/>
</dbReference>
<dbReference type="SUPFAM" id="SSF47857">
    <property type="entry name" value="Apolipophorin-III"/>
    <property type="match status" value="1"/>
</dbReference>
<evidence type="ECO:0000313" key="2">
    <source>
        <dbReference type="EnsemblMetazoa" id="MESCA010671-PA"/>
    </source>
</evidence>
<evidence type="ECO:0000256" key="1">
    <source>
        <dbReference type="SAM" id="SignalP"/>
    </source>
</evidence>
<dbReference type="OMA" id="LESVWTN"/>
<feature type="chain" id="PRO_5004577339" description="Apolipophorin-III" evidence="1">
    <location>
        <begin position="19"/>
        <end position="186"/>
    </location>
</feature>
<reference evidence="2" key="2">
    <citation type="submission" date="2015-06" db="UniProtKB">
        <authorList>
            <consortium name="EnsemblMetazoa"/>
        </authorList>
    </citation>
    <scope>IDENTIFICATION</scope>
</reference>
<evidence type="ECO:0000313" key="3">
    <source>
        <dbReference type="Proteomes" id="UP000015102"/>
    </source>
</evidence>
<dbReference type="STRING" id="36166.T1H356"/>
<protein>
    <recommendedName>
        <fullName evidence="4">Apolipophorin-III</fullName>
    </recommendedName>
</protein>
<name>T1H356_MEGSC</name>
<dbReference type="GO" id="GO:0008289">
    <property type="term" value="F:lipid binding"/>
    <property type="evidence" value="ECO:0007669"/>
    <property type="project" value="InterPro"/>
</dbReference>
<keyword evidence="1" id="KW-0732">Signal</keyword>
<dbReference type="InterPro" id="IPR010009">
    <property type="entry name" value="ApoLp-III"/>
</dbReference>
<keyword evidence="3" id="KW-1185">Reference proteome</keyword>
<dbReference type="GO" id="GO:0005576">
    <property type="term" value="C:extracellular region"/>
    <property type="evidence" value="ECO:0007669"/>
    <property type="project" value="InterPro"/>
</dbReference>
<dbReference type="Gene3D" id="1.20.120.20">
    <property type="entry name" value="Apolipoprotein"/>
    <property type="match status" value="1"/>
</dbReference>
<proteinExistence type="predicted"/>
<dbReference type="GO" id="GO:0006869">
    <property type="term" value="P:lipid transport"/>
    <property type="evidence" value="ECO:0007669"/>
    <property type="project" value="InterPro"/>
</dbReference>
<dbReference type="AlphaFoldDB" id="T1H356"/>
<dbReference type="EnsemblMetazoa" id="MESCA010671-RA">
    <property type="protein sequence ID" value="MESCA010671-PA"/>
    <property type="gene ID" value="MESCA010671"/>
</dbReference>
<feature type="signal peptide" evidence="1">
    <location>
        <begin position="1"/>
        <end position="18"/>
    </location>
</feature>
<evidence type="ECO:0008006" key="4">
    <source>
        <dbReference type="Google" id="ProtNLM"/>
    </source>
</evidence>
<dbReference type="EMBL" id="CAQQ02388023">
    <property type="status" value="NOT_ANNOTATED_CDS"/>
    <property type="molecule type" value="Genomic_DNA"/>
</dbReference>
<accession>T1H356</accession>